<accession>A0A2J7TCB5</accession>
<organism evidence="2 3">
    <name type="scientific">Methylocella silvestris</name>
    <dbReference type="NCBI Taxonomy" id="199596"/>
    <lineage>
        <taxon>Bacteria</taxon>
        <taxon>Pseudomonadati</taxon>
        <taxon>Pseudomonadota</taxon>
        <taxon>Alphaproteobacteria</taxon>
        <taxon>Hyphomicrobiales</taxon>
        <taxon>Beijerinckiaceae</taxon>
        <taxon>Methylocella</taxon>
    </lineage>
</organism>
<proteinExistence type="predicted"/>
<dbReference type="RefSeq" id="WP_102845256.1">
    <property type="nucleotide sequence ID" value="NZ_PDZR01000033.1"/>
</dbReference>
<dbReference type="OrthoDB" id="1826980at2"/>
<feature type="region of interest" description="Disordered" evidence="1">
    <location>
        <begin position="321"/>
        <end position="425"/>
    </location>
</feature>
<dbReference type="AlphaFoldDB" id="A0A2J7TCB5"/>
<name>A0A2J7TCB5_METSI</name>
<evidence type="ECO:0000313" key="3">
    <source>
        <dbReference type="Proteomes" id="UP000236286"/>
    </source>
</evidence>
<evidence type="ECO:0000313" key="2">
    <source>
        <dbReference type="EMBL" id="PNG24399.1"/>
    </source>
</evidence>
<feature type="compositionally biased region" description="Basic and acidic residues" evidence="1">
    <location>
        <begin position="336"/>
        <end position="360"/>
    </location>
</feature>
<protein>
    <submittedName>
        <fullName evidence="2">Relaxase</fullName>
    </submittedName>
</protein>
<evidence type="ECO:0000256" key="1">
    <source>
        <dbReference type="SAM" id="MobiDB-lite"/>
    </source>
</evidence>
<feature type="compositionally biased region" description="Low complexity" evidence="1">
    <location>
        <begin position="363"/>
        <end position="373"/>
    </location>
</feature>
<reference evidence="2 3" key="1">
    <citation type="submission" date="2017-10" db="EMBL/GenBank/DDBJ databases">
        <title>Genome announcement of Methylocella silvestris TVC from permafrost.</title>
        <authorList>
            <person name="Wang J."/>
            <person name="Geng K."/>
            <person name="Ul-Haque F."/>
            <person name="Crombie A.T."/>
            <person name="Street L.E."/>
            <person name="Wookey P.A."/>
            <person name="Murrell J.C."/>
            <person name="Pratscher J."/>
        </authorList>
    </citation>
    <scope>NUCLEOTIDE SEQUENCE [LARGE SCALE GENOMIC DNA]</scope>
    <source>
        <strain evidence="2 3">TVC</strain>
    </source>
</reference>
<dbReference type="Proteomes" id="UP000236286">
    <property type="component" value="Unassembled WGS sequence"/>
</dbReference>
<sequence length="425" mass="48030">MMVTREFAREHGLVLPEGYGRDPAERKRGRESLYEKEHQRATGLSKEERMVMVTHAWQTSDGPRAFVRALEQMGYVLATGKRPYVLVDLYGTMNALPKLIDDRQVKTKDIRAFLEKEFPPEQLPTVEEARELVAAHRLAREEFAKAQDDGRKRDALLQVQAVRRSGVVAEQAALLETHRQERAALAREQLRERELLRAGYLAQVRQIKAERQAAKPTGLAAFLGRVTGITLIAGKLQRYRDKQRLDAFIEKKVTVVDAQRVAAHALAQRHQLQAAEVDRSLRARKAVEERELKSLEVKRVRERRVKDRAGHEHMPALTLELKPRGRSASVRKSKNRYRDPLKAAEERYAPRVPEEKDKPIDLQQAMQDAQAAQSPFPKAVDLQDAFTRVAGSGKGEDSGGDGDDGAIVQKPISRSTRASERGRGE</sequence>
<gene>
    <name evidence="2" type="ORF">CR492_18755</name>
</gene>
<dbReference type="EMBL" id="PDZR01000033">
    <property type="protein sequence ID" value="PNG24399.1"/>
    <property type="molecule type" value="Genomic_DNA"/>
</dbReference>
<comment type="caution">
    <text evidence="2">The sequence shown here is derived from an EMBL/GenBank/DDBJ whole genome shotgun (WGS) entry which is preliminary data.</text>
</comment>